<dbReference type="InterPro" id="IPR056882">
    <property type="entry name" value="MOM1_dom"/>
</dbReference>
<dbReference type="Proteomes" id="UP000026962">
    <property type="component" value="Chromosome 6"/>
</dbReference>
<keyword evidence="4" id="KW-0863">Zinc-finger</keyword>
<dbReference type="STRING" id="4537.A0A0E0L6Q2"/>
<evidence type="ECO:0000256" key="1">
    <source>
        <dbReference type="ARBA" id="ARBA00004123"/>
    </source>
</evidence>
<keyword evidence="3" id="KW-0547">Nucleotide-binding</keyword>
<dbReference type="InterPro" id="IPR016197">
    <property type="entry name" value="Chromo-like_dom_sf"/>
</dbReference>
<comment type="subcellular location">
    <subcellularLocation>
        <location evidence="1">Nucleus</location>
    </subcellularLocation>
</comment>
<dbReference type="InterPro" id="IPR027417">
    <property type="entry name" value="P-loop_NTPase"/>
</dbReference>
<dbReference type="GO" id="GO:0005634">
    <property type="term" value="C:nucleus"/>
    <property type="evidence" value="ECO:0007669"/>
    <property type="project" value="UniProtKB-SubCell"/>
</dbReference>
<feature type="domain" description="Chromo" evidence="9">
    <location>
        <begin position="675"/>
        <end position="737"/>
    </location>
</feature>
<dbReference type="OMA" id="HEANYGH"/>
<accession>A0A0E0L6Q2</accession>
<feature type="region of interest" description="Disordered" evidence="8">
    <location>
        <begin position="2084"/>
        <end position="2160"/>
    </location>
</feature>
<feature type="compositionally biased region" description="Polar residues" evidence="8">
    <location>
        <begin position="321"/>
        <end position="330"/>
    </location>
</feature>
<feature type="compositionally biased region" description="Polar residues" evidence="8">
    <location>
        <begin position="1517"/>
        <end position="1539"/>
    </location>
</feature>
<evidence type="ECO:0000256" key="5">
    <source>
        <dbReference type="ARBA" id="ARBA00022833"/>
    </source>
</evidence>
<evidence type="ECO:0000256" key="7">
    <source>
        <dbReference type="ARBA" id="ARBA00023242"/>
    </source>
</evidence>
<feature type="compositionally biased region" description="Low complexity" evidence="8">
    <location>
        <begin position="278"/>
        <end position="300"/>
    </location>
</feature>
<keyword evidence="4" id="KW-0479">Metal-binding</keyword>
<dbReference type="SUPFAM" id="SSF54160">
    <property type="entry name" value="Chromo domain-like"/>
    <property type="match status" value="2"/>
</dbReference>
<feature type="compositionally biased region" description="Polar residues" evidence="8">
    <location>
        <begin position="1831"/>
        <end position="1851"/>
    </location>
</feature>
<feature type="compositionally biased region" description="Polar residues" evidence="8">
    <location>
        <begin position="1805"/>
        <end position="1824"/>
    </location>
</feature>
<keyword evidence="6" id="KW-0067">ATP-binding</keyword>
<dbReference type="PROSITE" id="PS50013">
    <property type="entry name" value="CHROMO_2"/>
    <property type="match status" value="1"/>
</dbReference>
<feature type="region of interest" description="Disordered" evidence="8">
    <location>
        <begin position="1805"/>
        <end position="1851"/>
    </location>
</feature>
<dbReference type="Gene3D" id="3.40.50.10810">
    <property type="entry name" value="Tandem AAA-ATPase domain"/>
    <property type="match status" value="1"/>
</dbReference>
<dbReference type="Gene3D" id="3.40.50.300">
    <property type="entry name" value="P-loop containing nucleotide triphosphate hydrolases"/>
    <property type="match status" value="1"/>
</dbReference>
<dbReference type="GO" id="GO:0008270">
    <property type="term" value="F:zinc ion binding"/>
    <property type="evidence" value="ECO:0007669"/>
    <property type="project" value="UniProtKB-KW"/>
</dbReference>
<feature type="compositionally biased region" description="Basic and acidic residues" evidence="8">
    <location>
        <begin position="1951"/>
        <end position="1965"/>
    </location>
</feature>
<feature type="region of interest" description="Disordered" evidence="8">
    <location>
        <begin position="1514"/>
        <end position="1546"/>
    </location>
</feature>
<organism evidence="11">
    <name type="scientific">Oryza punctata</name>
    <name type="common">Red rice</name>
    <dbReference type="NCBI Taxonomy" id="4537"/>
    <lineage>
        <taxon>Eukaryota</taxon>
        <taxon>Viridiplantae</taxon>
        <taxon>Streptophyta</taxon>
        <taxon>Embryophyta</taxon>
        <taxon>Tracheophyta</taxon>
        <taxon>Spermatophyta</taxon>
        <taxon>Magnoliopsida</taxon>
        <taxon>Liliopsida</taxon>
        <taxon>Poales</taxon>
        <taxon>Poaceae</taxon>
        <taxon>BOP clade</taxon>
        <taxon>Oryzoideae</taxon>
        <taxon>Oryzeae</taxon>
        <taxon>Oryzinae</taxon>
        <taxon>Oryza</taxon>
    </lineage>
</organism>
<dbReference type="PANTHER" id="PTHR45623:SF13">
    <property type="entry name" value="HELICASE PROTEIN MOM1"/>
    <property type="match status" value="1"/>
</dbReference>
<dbReference type="GO" id="GO:0005524">
    <property type="term" value="F:ATP binding"/>
    <property type="evidence" value="ECO:0007669"/>
    <property type="project" value="UniProtKB-KW"/>
</dbReference>
<dbReference type="SMART" id="SM00298">
    <property type="entry name" value="CHROMO"/>
    <property type="match status" value="2"/>
</dbReference>
<keyword evidence="2" id="KW-0677">Repeat</keyword>
<keyword evidence="7" id="KW-0539">Nucleus</keyword>
<feature type="compositionally biased region" description="Polar residues" evidence="8">
    <location>
        <begin position="2090"/>
        <end position="2106"/>
    </location>
</feature>
<dbReference type="InterPro" id="IPR000330">
    <property type="entry name" value="SNF2_N"/>
</dbReference>
<evidence type="ECO:0000313" key="11">
    <source>
        <dbReference type="EnsemblPlants" id="OPUNC06G00090.1"/>
    </source>
</evidence>
<dbReference type="InterPro" id="IPR011011">
    <property type="entry name" value="Znf_FYVE_PHD"/>
</dbReference>
<dbReference type="Gramene" id="OPUNC06G00090.1">
    <property type="protein sequence ID" value="OPUNC06G00090.1"/>
    <property type="gene ID" value="OPUNC06G00090"/>
</dbReference>
<dbReference type="GO" id="GO:0000785">
    <property type="term" value="C:chromatin"/>
    <property type="evidence" value="ECO:0007669"/>
    <property type="project" value="TreeGrafter"/>
</dbReference>
<dbReference type="SUPFAM" id="SSF52540">
    <property type="entry name" value="P-loop containing nucleoside triphosphate hydrolases"/>
    <property type="match status" value="2"/>
</dbReference>
<evidence type="ECO:0000256" key="6">
    <source>
        <dbReference type="ARBA" id="ARBA00022840"/>
    </source>
</evidence>
<evidence type="ECO:0000259" key="10">
    <source>
        <dbReference type="PROSITE" id="PS51194"/>
    </source>
</evidence>
<feature type="compositionally biased region" description="Low complexity" evidence="8">
    <location>
        <begin position="228"/>
        <end position="258"/>
    </location>
</feature>
<feature type="domain" description="Helicase C-terminal" evidence="10">
    <location>
        <begin position="1069"/>
        <end position="1229"/>
    </location>
</feature>
<dbReference type="Gene3D" id="6.10.250.1310">
    <property type="match status" value="1"/>
</dbReference>
<evidence type="ECO:0000256" key="4">
    <source>
        <dbReference type="ARBA" id="ARBA00022771"/>
    </source>
</evidence>
<evidence type="ECO:0000256" key="2">
    <source>
        <dbReference type="ARBA" id="ARBA00022737"/>
    </source>
</evidence>
<dbReference type="eggNOG" id="KOG0383">
    <property type="taxonomic scope" value="Eukaryota"/>
</dbReference>
<dbReference type="Pfam" id="PF00176">
    <property type="entry name" value="SNF2-rel_dom"/>
    <property type="match status" value="1"/>
</dbReference>
<dbReference type="GO" id="GO:0042393">
    <property type="term" value="F:histone binding"/>
    <property type="evidence" value="ECO:0007669"/>
    <property type="project" value="TreeGrafter"/>
</dbReference>
<dbReference type="PROSITE" id="PS51194">
    <property type="entry name" value="HELICASE_CTER"/>
    <property type="match status" value="1"/>
</dbReference>
<evidence type="ECO:0000256" key="8">
    <source>
        <dbReference type="SAM" id="MobiDB-lite"/>
    </source>
</evidence>
<dbReference type="GO" id="GO:0140658">
    <property type="term" value="F:ATP-dependent chromatin remodeler activity"/>
    <property type="evidence" value="ECO:0007669"/>
    <property type="project" value="TreeGrafter"/>
</dbReference>
<protein>
    <recommendedName>
        <fullName evidence="13">Chromo domain-containing protein</fullName>
    </recommendedName>
</protein>
<keyword evidence="5" id="KW-0862">Zinc</keyword>
<feature type="region of interest" description="Disordered" evidence="8">
    <location>
        <begin position="278"/>
        <end position="356"/>
    </location>
</feature>
<evidence type="ECO:0000313" key="12">
    <source>
        <dbReference type="Proteomes" id="UP000026962"/>
    </source>
</evidence>
<proteinExistence type="predicted"/>
<keyword evidence="12" id="KW-1185">Reference proteome</keyword>
<reference evidence="11" key="1">
    <citation type="submission" date="2015-04" db="UniProtKB">
        <authorList>
            <consortium name="EnsemblPlants"/>
        </authorList>
    </citation>
    <scope>IDENTIFICATION</scope>
</reference>
<feature type="compositionally biased region" description="Basic and acidic residues" evidence="8">
    <location>
        <begin position="171"/>
        <end position="189"/>
    </location>
</feature>
<evidence type="ECO:0000259" key="9">
    <source>
        <dbReference type="PROSITE" id="PS50013"/>
    </source>
</evidence>
<dbReference type="Pfam" id="PF25029">
    <property type="entry name" value="MOM1"/>
    <property type="match status" value="1"/>
</dbReference>
<dbReference type="InterPro" id="IPR013083">
    <property type="entry name" value="Znf_RING/FYVE/PHD"/>
</dbReference>
<dbReference type="GO" id="GO:0003682">
    <property type="term" value="F:chromatin binding"/>
    <property type="evidence" value="ECO:0007669"/>
    <property type="project" value="TreeGrafter"/>
</dbReference>
<dbReference type="Gene3D" id="2.40.50.40">
    <property type="match status" value="2"/>
</dbReference>
<dbReference type="InterPro" id="IPR038718">
    <property type="entry name" value="SNF2-like_sf"/>
</dbReference>
<name>A0A0E0L6Q2_ORYPU</name>
<dbReference type="GO" id="GO:0016887">
    <property type="term" value="F:ATP hydrolysis activity"/>
    <property type="evidence" value="ECO:0007669"/>
    <property type="project" value="TreeGrafter"/>
</dbReference>
<dbReference type="GO" id="GO:0003677">
    <property type="term" value="F:DNA binding"/>
    <property type="evidence" value="ECO:0007669"/>
    <property type="project" value="TreeGrafter"/>
</dbReference>
<evidence type="ECO:0000256" key="3">
    <source>
        <dbReference type="ARBA" id="ARBA00022741"/>
    </source>
</evidence>
<dbReference type="InterPro" id="IPR001650">
    <property type="entry name" value="Helicase_C-like"/>
</dbReference>
<dbReference type="Gene3D" id="3.30.40.10">
    <property type="entry name" value="Zinc/RING finger domain, C3HC4 (zinc finger)"/>
    <property type="match status" value="1"/>
</dbReference>
<feature type="compositionally biased region" description="Low complexity" evidence="8">
    <location>
        <begin position="2141"/>
        <end position="2154"/>
    </location>
</feature>
<evidence type="ECO:0008006" key="13">
    <source>
        <dbReference type="Google" id="ProtNLM"/>
    </source>
</evidence>
<dbReference type="InterPro" id="IPR000953">
    <property type="entry name" value="Chromo/chromo_shadow_dom"/>
</dbReference>
<dbReference type="PANTHER" id="PTHR45623">
    <property type="entry name" value="CHROMODOMAIN-HELICASE-DNA-BINDING PROTEIN 3-RELATED-RELATED"/>
    <property type="match status" value="1"/>
</dbReference>
<dbReference type="SUPFAM" id="SSF57903">
    <property type="entry name" value="FYVE/PHD zinc finger"/>
    <property type="match status" value="1"/>
</dbReference>
<sequence length="2369" mass="263488">MNAADTTDRPSKKHKRLNAKSYLALFSTPEENAKSPHAPVLAAPLGVEVDDQNASTVPMAMEDTATVLDHEEADAQEQDNQACVSEVADKYLQGYSSGLHKVPEVVLETDVPKNKVDEHPSTSEPLMPVDLCSNDNASESSPAMEAREQTAGCSNPCFVTDLPNRPCSSVHHEEVAKKTIEVGDPREIRGASTSNQALVTHSDGSDYNKYLCAVCRKGDPSRTEKKLSSSSSPPSGQSASNKPPRLAAPLPLRPGRPLDSTRGNILIDLLSVLYLASSPSPTSTARETRSSSARGHASPSAPTPTPTPLRRSTRETRGNKSRFSSSSTTAKHPPRTKRKMNAADTTDRPSKKHKRLNAKSYLALFSTPEENAKSPHAPVLAAPLGVEVDDQNASTVPMAMEDTATVLDHEEADAQEQDNQACVSEVADKYLQGYSSGLHKVPEVVLETDVPKNKVDEHPSTSEPLMPVDLCSNDNASESSPAMEAREQTAGCSNPCFVTDLPNRPCSSVHHEEVAKKTIEVGDPREIRGASTSNQALVTHSDGSDYNKYLCAVCRSRETPGILKSCDGKDCKNRYHDSCLDPPLQYVSLVSEGIESLWDVKEGVQNNKQYFVKYKNLAHVHNQWLPESDIIRTPGGHDLINKFCKRIQKEKTIRWKQEWAEPHRLLKKRPLMSEKEAEEFFNSLGDKFAYCNVEWLVKWKDLGYDYATWELETSSFLCTPEAKDLKRNYESRHEDARKGFDPTKINKVKQCSFQKLQKLPDGFPPGLEKDHLSSLNRLREFWHNSDGAICLDDQERVIKTILFAMSILPDVCQPLLIVSTSASLSLWEAKFNRLAPSINVVVYNGEKDVRKQIQDLEFYENGLVTFKVLLSHPDAILEDIQTMESIVWEAVMVDDCQSLRVSKCLEQLKHLTTNFRMVLLSSPLKDSIPEYINLLSFLNPEGSVISSSSNGDFTDTGGILAMLKEKFARHVAFERKADSSKFLEYWVPARLSRVQLEMYCYTLLSNSPALRSHSRTDSVGALRDILVSLWKCCDHPYLVDQSLQSSLTKGHSLTDILDIGVCASGKLLLLDKMLQEIRNQGRRVLISGGGAGNPMGDILDDFVRQRFGFESYERVERGLLVPKKQTALNMFNDRTKGRFIFLIDSRACVPSIKLSSVDAIIIYCSDWNPTNDLRVLQRISIESQSECVPVFRLYSSCTVEEKTLILAKHDHILDSNIQNVMPIVSHSLLSWGASFLFNRLEEFQKHDYSSKDSEGDDLFMNNVFLEFAAKLSTNVEASTKMENAVISRAHQSGSFYSRDIAVISEREGISAVDGDLPKFWTFWSNLLGGRSPHWQYISEPVQRNRRKIQNMEDQMRIPAEETDEATMKHRKIGEIMDSSPKILPVKDNDAVLPENNTASSSHETSVDDTWQELGAESLQGTQKGLHTQLKPELSKLYELLELPNHQVSQEPKGILHAFNIALCWRAASLLKHKINRRESLALSVRNLNYECDEVLAEFVYEKLRILKKKFSRRASETSKQSQSTPVNNTSPYEQQTSPKLRSGGSIRHQVTTIDGDLENVSHEEAPHDILTEEMILEQKELISVLETRREEHVSRDELLDRITEKRINLIHMVFSLREKNIQDKQENETTQLDMHKQKEVAKLRETCNLVVEHLRKGHIDSEDRDATVKLIIEWFTLLLYAFLDHMKCQHNKLKMQQSTSWNNELQLKEIFLQQAKSGHLDRSFDQQTLPDSCFTLEEFSHFKEIVGNFPVGAATSANCQQSLASTMEIALVRSVSPSEVGNSEAAITGAVEVPVHTEKISTSEVELSQNRMDNNSDGIDSQGGSPLAVQHSLSSNPAIDNSNNWESSVASHRSEHLGDIAVEVNADNSDTTLADSPHLEAPTVAALPSQSALPMAMEVDIQTDHVVQSAQQNIVTGRVPQEDEREGLTTVTSAQPLQPEMRPSSPVSSILRERTNPDQRRESHQPEATPSSVDPIQLFPVASLMFNHPPLGNEPLKNELHRLQVHIDSLNKIYELKKSQLQTECSQEIEKIKQKYDLLIKEQDSVHHQHRKTLDDLYGKVLLNQSLADDFRVKFVSTSAAQARAISPPLRQTTRQTAGVSQQVPTMPSVAGSIALPVGSSSASRPSLRRHCAEPSQVDRSSSLGGSHSSSSSSQVVRPPPAILGSVVRATSTPFGHTPAPRGNYGVGSEVARAPAPHLQFRLPRAHPTAPANQQQRQLPAREHMFKDTVDSCEHPSKRKAVEFTVSFPGEQFIIIVKLTSSLGSKFKFKSSFECSRSGIAAESTPTRVDNLGTKGTAKGGCGGIHTECSTVRFECRLGFGGKSMSDSVSLDAWLTSNLGLNGGETSTPGTRIRTVDVVCLSDDEPEEH</sequence>
<feature type="region of interest" description="Disordered" evidence="8">
    <location>
        <begin position="171"/>
        <end position="200"/>
    </location>
</feature>
<reference evidence="11" key="2">
    <citation type="submission" date="2018-05" db="EMBL/GenBank/DDBJ databases">
        <title>OpunRS2 (Oryza punctata Reference Sequence Version 2).</title>
        <authorList>
            <person name="Zhang J."/>
            <person name="Kudrna D."/>
            <person name="Lee S."/>
            <person name="Talag J."/>
            <person name="Welchert J."/>
            <person name="Wing R.A."/>
        </authorList>
    </citation>
    <scope>NUCLEOTIDE SEQUENCE [LARGE SCALE GENOMIC DNA]</scope>
</reference>
<feature type="region of interest" description="Disordered" evidence="8">
    <location>
        <begin position="220"/>
        <end position="258"/>
    </location>
</feature>
<feature type="region of interest" description="Disordered" evidence="8">
    <location>
        <begin position="1915"/>
        <end position="1973"/>
    </location>
</feature>
<dbReference type="EnsemblPlants" id="OPUNC06G00090.1">
    <property type="protein sequence ID" value="OPUNC06G00090.1"/>
    <property type="gene ID" value="OPUNC06G00090"/>
</dbReference>